<evidence type="ECO:0000256" key="1">
    <source>
        <dbReference type="SAM" id="MobiDB-lite"/>
    </source>
</evidence>
<gene>
    <name evidence="3" type="ORF">B0J15DRAFT_537705</name>
</gene>
<dbReference type="Proteomes" id="UP000736672">
    <property type="component" value="Unassembled WGS sequence"/>
</dbReference>
<reference evidence="3" key="1">
    <citation type="journal article" date="2021" name="Nat. Commun.">
        <title>Genetic determinants of endophytism in the Arabidopsis root mycobiome.</title>
        <authorList>
            <person name="Mesny F."/>
            <person name="Miyauchi S."/>
            <person name="Thiergart T."/>
            <person name="Pickel B."/>
            <person name="Atanasova L."/>
            <person name="Karlsson M."/>
            <person name="Huettel B."/>
            <person name="Barry K.W."/>
            <person name="Haridas S."/>
            <person name="Chen C."/>
            <person name="Bauer D."/>
            <person name="Andreopoulos W."/>
            <person name="Pangilinan J."/>
            <person name="LaButti K."/>
            <person name="Riley R."/>
            <person name="Lipzen A."/>
            <person name="Clum A."/>
            <person name="Drula E."/>
            <person name="Henrissat B."/>
            <person name="Kohler A."/>
            <person name="Grigoriev I.V."/>
            <person name="Martin F.M."/>
            <person name="Hacquard S."/>
        </authorList>
    </citation>
    <scope>NUCLEOTIDE SEQUENCE</scope>
    <source>
        <strain evidence="3">FSSC 5 MPI-SDFR-AT-0091</strain>
    </source>
</reference>
<evidence type="ECO:0000256" key="2">
    <source>
        <dbReference type="SAM" id="SignalP"/>
    </source>
</evidence>
<feature type="compositionally biased region" description="Low complexity" evidence="1">
    <location>
        <begin position="274"/>
        <end position="295"/>
    </location>
</feature>
<feature type="compositionally biased region" description="Low complexity" evidence="1">
    <location>
        <begin position="380"/>
        <end position="390"/>
    </location>
</feature>
<feature type="compositionally biased region" description="Polar residues" evidence="1">
    <location>
        <begin position="296"/>
        <end position="308"/>
    </location>
</feature>
<accession>A0A9P9K0S4</accession>
<keyword evidence="2" id="KW-0732">Signal</keyword>
<dbReference type="OrthoDB" id="5388283at2759"/>
<keyword evidence="4" id="KW-1185">Reference proteome</keyword>
<name>A0A9P9K0S4_FUSSL</name>
<feature type="region of interest" description="Disordered" evidence="1">
    <location>
        <begin position="63"/>
        <end position="89"/>
    </location>
</feature>
<sequence length="506" mass="52507">MRSFFALGALALSGSLELAAAANCRPSGTTTSAAPSSSETGSSGGNKVVRNLVANGGCNELNPNDPSDIPNFRIEGSGQGVTGQGYTAGGSKETNCASLAANGSPRRKRALGPSVSISQDLSNLDKDGLYTIQFFYRITSHPGNAGCLLSATLGGAPFYFVEVDASETGWIKVLEQITPPYEASPIDITMTCEGDDATILVDSIFVSDAVTPETIDDYVLDFGDGGAQQTDAATGSATASETAVETVSETDAPTEPATEITDAPTVIETSAAAETSAEETTTAEEATTAEGTSSGFETTTVAETSNPAETFVADETTSVEETTTVEETSAAETSTGEAESTTVTSAASETTSATEEEEESTTTTPATETTSAAEEEDQKTTASTSAATATDGCLPSTWDDGPVFCEAKLEVEDTFCAVQGNAPSTAFELLDLSRYPWQGYAERCATICQQTEGCKVFGYTDERCAIASVNTVSDIEWESGGDEADMMEWSNLDCFVCDETCIVTDN</sequence>
<feature type="region of interest" description="Disordered" evidence="1">
    <location>
        <begin position="25"/>
        <end position="46"/>
    </location>
</feature>
<dbReference type="EMBL" id="JAGTJS010000017">
    <property type="protein sequence ID" value="KAH7244932.1"/>
    <property type="molecule type" value="Genomic_DNA"/>
</dbReference>
<evidence type="ECO:0000313" key="3">
    <source>
        <dbReference type="EMBL" id="KAH7244932.1"/>
    </source>
</evidence>
<comment type="caution">
    <text evidence="3">The sequence shown here is derived from an EMBL/GenBank/DDBJ whole genome shotgun (WGS) entry which is preliminary data.</text>
</comment>
<proteinExistence type="predicted"/>
<feature type="signal peptide" evidence="2">
    <location>
        <begin position="1"/>
        <end position="21"/>
    </location>
</feature>
<evidence type="ECO:0000313" key="4">
    <source>
        <dbReference type="Proteomes" id="UP000736672"/>
    </source>
</evidence>
<feature type="chain" id="PRO_5040347690" description="Apple domain-containing protein" evidence="2">
    <location>
        <begin position="22"/>
        <end position="506"/>
    </location>
</feature>
<feature type="compositionally biased region" description="Low complexity" evidence="1">
    <location>
        <begin position="315"/>
        <end position="353"/>
    </location>
</feature>
<feature type="compositionally biased region" description="Low complexity" evidence="1">
    <location>
        <begin position="25"/>
        <end position="41"/>
    </location>
</feature>
<evidence type="ECO:0008006" key="5">
    <source>
        <dbReference type="Google" id="ProtNLM"/>
    </source>
</evidence>
<dbReference type="AlphaFoldDB" id="A0A9P9K0S4"/>
<feature type="compositionally biased region" description="Gly residues" evidence="1">
    <location>
        <begin position="77"/>
        <end position="88"/>
    </location>
</feature>
<organism evidence="3 4">
    <name type="scientific">Fusarium solani</name>
    <name type="common">Filamentous fungus</name>
    <dbReference type="NCBI Taxonomy" id="169388"/>
    <lineage>
        <taxon>Eukaryota</taxon>
        <taxon>Fungi</taxon>
        <taxon>Dikarya</taxon>
        <taxon>Ascomycota</taxon>
        <taxon>Pezizomycotina</taxon>
        <taxon>Sordariomycetes</taxon>
        <taxon>Hypocreomycetidae</taxon>
        <taxon>Hypocreales</taxon>
        <taxon>Nectriaceae</taxon>
        <taxon>Fusarium</taxon>
        <taxon>Fusarium solani species complex</taxon>
    </lineage>
</organism>
<feature type="region of interest" description="Disordered" evidence="1">
    <location>
        <begin position="274"/>
        <end position="393"/>
    </location>
</feature>
<feature type="compositionally biased region" description="Low complexity" evidence="1">
    <location>
        <begin position="361"/>
        <end position="372"/>
    </location>
</feature>
<protein>
    <recommendedName>
        <fullName evidence="5">Apple domain-containing protein</fullName>
    </recommendedName>
</protein>